<evidence type="ECO:0000256" key="6">
    <source>
        <dbReference type="RuleBase" id="RU362114"/>
    </source>
</evidence>
<protein>
    <recommendedName>
        <fullName evidence="6">Poly [ADP-ribose] polymerase</fullName>
        <shortName evidence="6">PARP</shortName>
        <ecNumber evidence="6">2.4.2.-</ecNumber>
    </recommendedName>
</protein>
<dbReference type="EMBL" id="CALNXJ010000048">
    <property type="protein sequence ID" value="CAH3151023.1"/>
    <property type="molecule type" value="Genomic_DNA"/>
</dbReference>
<sequence>MELEDKVKELKDEFQGLPRPLFRAILCNNKVNGDLTAAVRCLQQFEPKKNTRMRNLPATAADKELKKGLSCTPLDGLSQKENNWTGEERSMRTPPPSQSSKPAPPPKPQSARLHSQSSIPRPSVATKLRSTQSPPQTSKPPPPPSPSQTRTGKPPPPPVAPKPRSTQPPSQTRTGTPQPPAVARKPRSTQSPSQTRTGKPPPPPVAPKPRSTQPPSQTRTGTPQPPAVARKPRSTQSPSQTRTGKPPPPPPLPRAPRSSPLPLASRPPAMLKVQPNLQLQVFSSKSSLDINDTVTDKIRKSDDAALEKCNLSLKAFIKNNSNIHDYDVAGDLAKGRKQPQDPNNCCGNFTEAQFAERKLYRDIRNSPSCRPEERGTKMGRGGGEEFSFYLKGNILPENWTPMSHDNEGNGISVHLVKLDSSSPEYQKVMDRILETLHSVDIVSIERVQNYYLYQAYQLLKQKMETDRGESNERQLFHGTTPDNTKKINYSGFDWRFSGFAHGAMYGAGVNFARDASYSMHYATRPSACPHRVMYLARVLVGRYCLGKKGILKPPPVNPEFPEILFDSTVDNLANPLITVVYQDNQCYPEYLITFRKTG</sequence>
<keyword evidence="10" id="KW-1185">Reference proteome</keyword>
<keyword evidence="2 6" id="KW-0328">Glycosyltransferase</keyword>
<dbReference type="AlphaFoldDB" id="A0AAU9XLA9"/>
<feature type="compositionally biased region" description="Pro residues" evidence="7">
    <location>
        <begin position="93"/>
        <end position="108"/>
    </location>
</feature>
<dbReference type="GO" id="GO:0003950">
    <property type="term" value="F:NAD+ poly-ADP-ribosyltransferase activity"/>
    <property type="evidence" value="ECO:0007669"/>
    <property type="project" value="UniProtKB-UniRule"/>
</dbReference>
<feature type="compositionally biased region" description="Low complexity" evidence="7">
    <location>
        <begin position="255"/>
        <end position="267"/>
    </location>
</feature>
<accession>A0AAU9XLA9</accession>
<gene>
    <name evidence="9" type="ORF">PMEA_00025060</name>
</gene>
<feature type="compositionally biased region" description="Polar residues" evidence="7">
    <location>
        <begin position="188"/>
        <end position="197"/>
    </location>
</feature>
<dbReference type="PANTHER" id="PTHR14453">
    <property type="entry name" value="PARP/ZINC FINGER CCCH TYPE DOMAIN CONTAINING PROTEIN"/>
    <property type="match status" value="1"/>
</dbReference>
<feature type="compositionally biased region" description="Polar residues" evidence="7">
    <location>
        <begin position="234"/>
        <end position="243"/>
    </location>
</feature>
<keyword evidence="4 6" id="KW-0520">NAD</keyword>
<evidence type="ECO:0000256" key="2">
    <source>
        <dbReference type="ARBA" id="ARBA00022676"/>
    </source>
</evidence>
<dbReference type="PANTHER" id="PTHR14453:SF67">
    <property type="entry name" value="POLY [ADP-RIBOSE] POLYMERASE"/>
    <property type="match status" value="1"/>
</dbReference>
<dbReference type="Pfam" id="PF00644">
    <property type="entry name" value="PARP"/>
    <property type="match status" value="1"/>
</dbReference>
<comment type="subcellular location">
    <subcellularLocation>
        <location evidence="1">Nucleus</location>
    </subcellularLocation>
</comment>
<evidence type="ECO:0000256" key="1">
    <source>
        <dbReference type="ARBA" id="ARBA00004123"/>
    </source>
</evidence>
<keyword evidence="3 6" id="KW-0808">Transferase</keyword>
<dbReference type="InterPro" id="IPR012317">
    <property type="entry name" value="Poly(ADP-ribose)pol_cat_dom"/>
</dbReference>
<evidence type="ECO:0000313" key="9">
    <source>
        <dbReference type="EMBL" id="CAH3151023.1"/>
    </source>
</evidence>
<feature type="compositionally biased region" description="Pro residues" evidence="7">
    <location>
        <begin position="137"/>
        <end position="146"/>
    </location>
</feature>
<dbReference type="SUPFAM" id="SSF56399">
    <property type="entry name" value="ADP-ribosylation"/>
    <property type="match status" value="1"/>
</dbReference>
<dbReference type="Gene3D" id="3.90.228.10">
    <property type="match status" value="1"/>
</dbReference>
<evidence type="ECO:0000259" key="8">
    <source>
        <dbReference type="PROSITE" id="PS51059"/>
    </source>
</evidence>
<dbReference type="GO" id="GO:0005737">
    <property type="term" value="C:cytoplasm"/>
    <property type="evidence" value="ECO:0007669"/>
    <property type="project" value="TreeGrafter"/>
</dbReference>
<dbReference type="EC" id="2.4.2.-" evidence="6"/>
<evidence type="ECO:0000256" key="4">
    <source>
        <dbReference type="ARBA" id="ARBA00023027"/>
    </source>
</evidence>
<evidence type="ECO:0000256" key="7">
    <source>
        <dbReference type="SAM" id="MobiDB-lite"/>
    </source>
</evidence>
<dbReference type="InterPro" id="IPR052056">
    <property type="entry name" value="Mono-ARTD/PARP"/>
</dbReference>
<organism evidence="9 10">
    <name type="scientific">Pocillopora meandrina</name>
    <dbReference type="NCBI Taxonomy" id="46732"/>
    <lineage>
        <taxon>Eukaryota</taxon>
        <taxon>Metazoa</taxon>
        <taxon>Cnidaria</taxon>
        <taxon>Anthozoa</taxon>
        <taxon>Hexacorallia</taxon>
        <taxon>Scleractinia</taxon>
        <taxon>Astrocoeniina</taxon>
        <taxon>Pocilloporidae</taxon>
        <taxon>Pocillopora</taxon>
    </lineage>
</organism>
<feature type="region of interest" description="Disordered" evidence="7">
    <location>
        <begin position="67"/>
        <end position="267"/>
    </location>
</feature>
<keyword evidence="5" id="KW-0539">Nucleus</keyword>
<dbReference type="PROSITE" id="PS51059">
    <property type="entry name" value="PARP_CATALYTIC"/>
    <property type="match status" value="1"/>
</dbReference>
<dbReference type="GO" id="GO:0005634">
    <property type="term" value="C:nucleus"/>
    <property type="evidence" value="ECO:0007669"/>
    <property type="project" value="UniProtKB-SubCell"/>
</dbReference>
<dbReference type="GO" id="GO:0010629">
    <property type="term" value="P:negative regulation of gene expression"/>
    <property type="evidence" value="ECO:0007669"/>
    <property type="project" value="TreeGrafter"/>
</dbReference>
<reference evidence="9 10" key="1">
    <citation type="submission" date="2022-05" db="EMBL/GenBank/DDBJ databases">
        <authorList>
            <consortium name="Genoscope - CEA"/>
            <person name="William W."/>
        </authorList>
    </citation>
    <scope>NUCLEOTIDE SEQUENCE [LARGE SCALE GENOMIC DNA]</scope>
</reference>
<evidence type="ECO:0000256" key="3">
    <source>
        <dbReference type="ARBA" id="ARBA00022679"/>
    </source>
</evidence>
<evidence type="ECO:0000256" key="5">
    <source>
        <dbReference type="ARBA" id="ARBA00023242"/>
    </source>
</evidence>
<feature type="compositionally biased region" description="Polar residues" evidence="7">
    <location>
        <begin position="164"/>
        <end position="176"/>
    </location>
</feature>
<feature type="domain" description="PARP catalytic" evidence="8">
    <location>
        <begin position="402"/>
        <end position="598"/>
    </location>
</feature>
<dbReference type="GO" id="GO:0003714">
    <property type="term" value="F:transcription corepressor activity"/>
    <property type="evidence" value="ECO:0007669"/>
    <property type="project" value="TreeGrafter"/>
</dbReference>
<name>A0AAU9XLA9_9CNID</name>
<proteinExistence type="predicted"/>
<feature type="compositionally biased region" description="Pro residues" evidence="7">
    <location>
        <begin position="245"/>
        <end position="254"/>
    </location>
</feature>
<comment type="caution">
    <text evidence="9">The sequence shown here is derived from an EMBL/GenBank/DDBJ whole genome shotgun (WGS) entry which is preliminary data.</text>
</comment>
<dbReference type="CDD" id="cd01439">
    <property type="entry name" value="TCCD_inducible_PARP_like"/>
    <property type="match status" value="1"/>
</dbReference>
<dbReference type="Proteomes" id="UP001159428">
    <property type="component" value="Unassembled WGS sequence"/>
</dbReference>
<feature type="compositionally biased region" description="Polar residues" evidence="7">
    <location>
        <begin position="210"/>
        <end position="222"/>
    </location>
</feature>
<evidence type="ECO:0000313" key="10">
    <source>
        <dbReference type="Proteomes" id="UP001159428"/>
    </source>
</evidence>